<organism evidence="2 3">
    <name type="scientific">Kordia algicida OT-1</name>
    <dbReference type="NCBI Taxonomy" id="391587"/>
    <lineage>
        <taxon>Bacteria</taxon>
        <taxon>Pseudomonadati</taxon>
        <taxon>Bacteroidota</taxon>
        <taxon>Flavobacteriia</taxon>
        <taxon>Flavobacteriales</taxon>
        <taxon>Flavobacteriaceae</taxon>
        <taxon>Kordia</taxon>
    </lineage>
</organism>
<dbReference type="AlphaFoldDB" id="A9DWE1"/>
<reference evidence="2 3" key="1">
    <citation type="journal article" date="2011" name="J. Bacteriol.">
        <title>Genome sequence of the algicidal bacterium Kordia algicida OT-1.</title>
        <authorList>
            <person name="Lee H.S."/>
            <person name="Kang S.G."/>
            <person name="Kwon K.K."/>
            <person name="Lee J.H."/>
            <person name="Kim S.J."/>
        </authorList>
    </citation>
    <scope>NUCLEOTIDE SEQUENCE [LARGE SCALE GENOMIC DNA]</scope>
    <source>
        <strain evidence="2 3">OT-1</strain>
    </source>
</reference>
<evidence type="ECO:0000256" key="1">
    <source>
        <dbReference type="SAM" id="Phobius"/>
    </source>
</evidence>
<dbReference type="EMBL" id="ABIB01000004">
    <property type="protein sequence ID" value="EDP96547.1"/>
    <property type="molecule type" value="Genomic_DNA"/>
</dbReference>
<dbReference type="HOGENOM" id="CLU_3136817_0_0_10"/>
<keyword evidence="1" id="KW-1133">Transmembrane helix</keyword>
<evidence type="ECO:0000313" key="3">
    <source>
        <dbReference type="Proteomes" id="UP000002945"/>
    </source>
</evidence>
<gene>
    <name evidence="2" type="ORF">KAOT1_04022</name>
</gene>
<evidence type="ECO:0000313" key="2">
    <source>
        <dbReference type="EMBL" id="EDP96547.1"/>
    </source>
</evidence>
<accession>A9DWE1</accession>
<keyword evidence="1" id="KW-0812">Transmembrane</keyword>
<keyword evidence="3" id="KW-1185">Reference proteome</keyword>
<dbReference type="STRING" id="391587.KAOT1_04022"/>
<protein>
    <submittedName>
        <fullName evidence="2">Uncharacterized protein</fullName>
    </submittedName>
</protein>
<proteinExistence type="predicted"/>
<dbReference type="Proteomes" id="UP000002945">
    <property type="component" value="Unassembled WGS sequence"/>
</dbReference>
<comment type="caution">
    <text evidence="2">The sequence shown here is derived from an EMBL/GenBank/DDBJ whole genome shotgun (WGS) entry which is preliminary data.</text>
</comment>
<name>A9DWE1_9FLAO</name>
<feature type="transmembrane region" description="Helical" evidence="1">
    <location>
        <begin position="12"/>
        <end position="31"/>
    </location>
</feature>
<sequence length="51" mass="5408">MNINKGGRTLNILFGAFLLISSIKLGSDLYIRHKKGKALASEKKGCGCGGK</sequence>
<keyword evidence="1" id="KW-0472">Membrane</keyword>